<keyword evidence="2" id="KW-1185">Reference proteome</keyword>
<evidence type="ECO:0000313" key="1">
    <source>
        <dbReference type="EMBL" id="KAH7907645.1"/>
    </source>
</evidence>
<protein>
    <submittedName>
        <fullName evidence="1">Uncharacterized protein</fullName>
    </submittedName>
</protein>
<dbReference type="Proteomes" id="UP000790377">
    <property type="component" value="Unassembled WGS sequence"/>
</dbReference>
<accession>A0ACB8A284</accession>
<dbReference type="EMBL" id="MU267885">
    <property type="protein sequence ID" value="KAH7907645.1"/>
    <property type="molecule type" value="Genomic_DNA"/>
</dbReference>
<name>A0ACB8A284_9AGAM</name>
<proteinExistence type="predicted"/>
<organism evidence="1 2">
    <name type="scientific">Hygrophoropsis aurantiaca</name>
    <dbReference type="NCBI Taxonomy" id="72124"/>
    <lineage>
        <taxon>Eukaryota</taxon>
        <taxon>Fungi</taxon>
        <taxon>Dikarya</taxon>
        <taxon>Basidiomycota</taxon>
        <taxon>Agaricomycotina</taxon>
        <taxon>Agaricomycetes</taxon>
        <taxon>Agaricomycetidae</taxon>
        <taxon>Boletales</taxon>
        <taxon>Coniophorineae</taxon>
        <taxon>Hygrophoropsidaceae</taxon>
        <taxon>Hygrophoropsis</taxon>
    </lineage>
</organism>
<evidence type="ECO:0000313" key="2">
    <source>
        <dbReference type="Proteomes" id="UP000790377"/>
    </source>
</evidence>
<comment type="caution">
    <text evidence="1">The sequence shown here is derived from an EMBL/GenBank/DDBJ whole genome shotgun (WGS) entry which is preliminary data.</text>
</comment>
<sequence>MSSSIQQLQVTQSTNYWAAAATAAVLYDQVLMFGQEIDFIWNRQWSLMTILYFIARYCGSLSMVATAAWVLRIDWTLMVRIDIYLVTNWTANIFVLAMQVILLLRAYALCQRSNIVLALLLTCYCSLALTVWILSGLCYNLPVMRKFVLSLEPAIGSVQQIVTVDPSVFRDFQLDITIIFVSFDILVLLVALYAFFTHVVEAHRTHSGWWSANSLIKIILADQILYFLCFVSWMVISLAADFTASGSYDVYEALTNVLNILNALSVITGPRMVIRLRAHEVHSRGDETELGGEELQTIRFIGRSIKDDATLT</sequence>
<reference evidence="1" key="1">
    <citation type="journal article" date="2021" name="New Phytol.">
        <title>Evolutionary innovations through gain and loss of genes in the ectomycorrhizal Boletales.</title>
        <authorList>
            <person name="Wu G."/>
            <person name="Miyauchi S."/>
            <person name="Morin E."/>
            <person name="Kuo A."/>
            <person name="Drula E."/>
            <person name="Varga T."/>
            <person name="Kohler A."/>
            <person name="Feng B."/>
            <person name="Cao Y."/>
            <person name="Lipzen A."/>
            <person name="Daum C."/>
            <person name="Hundley H."/>
            <person name="Pangilinan J."/>
            <person name="Johnson J."/>
            <person name="Barry K."/>
            <person name="LaButti K."/>
            <person name="Ng V."/>
            <person name="Ahrendt S."/>
            <person name="Min B."/>
            <person name="Choi I.G."/>
            <person name="Park H."/>
            <person name="Plett J.M."/>
            <person name="Magnuson J."/>
            <person name="Spatafora J.W."/>
            <person name="Nagy L.G."/>
            <person name="Henrissat B."/>
            <person name="Grigoriev I.V."/>
            <person name="Yang Z.L."/>
            <person name="Xu J."/>
            <person name="Martin F.M."/>
        </authorList>
    </citation>
    <scope>NUCLEOTIDE SEQUENCE</scope>
    <source>
        <strain evidence="1">ATCC 28755</strain>
    </source>
</reference>
<gene>
    <name evidence="1" type="ORF">BJ138DRAFT_1182293</name>
</gene>